<dbReference type="Proteomes" id="UP000536442">
    <property type="component" value="Unassembled WGS sequence"/>
</dbReference>
<dbReference type="PANTHER" id="PTHR46229:SF2">
    <property type="entry name" value="BOLA-LIKE PROTEIN 1"/>
    <property type="match status" value="1"/>
</dbReference>
<dbReference type="PIRSF" id="PIRSF003113">
    <property type="entry name" value="BolA"/>
    <property type="match status" value="1"/>
</dbReference>
<dbReference type="InterPro" id="IPR036065">
    <property type="entry name" value="BolA-like_sf"/>
</dbReference>
<keyword evidence="5" id="KW-1185">Reference proteome</keyword>
<comment type="similarity">
    <text evidence="1 2">Belongs to the BolA/IbaG family.</text>
</comment>
<dbReference type="InterPro" id="IPR002634">
    <property type="entry name" value="BolA"/>
</dbReference>
<dbReference type="SUPFAM" id="SSF82657">
    <property type="entry name" value="BolA-like"/>
    <property type="match status" value="1"/>
</dbReference>
<dbReference type="Pfam" id="PF01722">
    <property type="entry name" value="BolA"/>
    <property type="match status" value="1"/>
</dbReference>
<evidence type="ECO:0000256" key="2">
    <source>
        <dbReference type="RuleBase" id="RU003860"/>
    </source>
</evidence>
<proteinExistence type="inferred from homology"/>
<organism evidence="4 5">
    <name type="scientific">Marinobacter adhaerens</name>
    <dbReference type="NCBI Taxonomy" id="1033846"/>
    <lineage>
        <taxon>Bacteria</taxon>
        <taxon>Pseudomonadati</taxon>
        <taxon>Pseudomonadota</taxon>
        <taxon>Gammaproteobacteria</taxon>
        <taxon>Pseudomonadales</taxon>
        <taxon>Marinobacteraceae</taxon>
        <taxon>Marinobacter</taxon>
    </lineage>
</organism>
<feature type="region of interest" description="Disordered" evidence="3">
    <location>
        <begin position="88"/>
        <end position="123"/>
    </location>
</feature>
<sequence>MKMQSAIEAKLADAFDVSILHVENESHKHSVPPNSETHFKVTMVSSAFAGQMKVKRHQAIYKVLAEELEMAGGVHALALHLYSPEEWEASGQVAPASPDCMGGSKADSVSVASGVQNSNGERS</sequence>
<gene>
    <name evidence="4" type="ORF">HLV39_11840</name>
</gene>
<dbReference type="AlphaFoldDB" id="A0A851HRZ2"/>
<evidence type="ECO:0000256" key="1">
    <source>
        <dbReference type="ARBA" id="ARBA00005578"/>
    </source>
</evidence>
<evidence type="ECO:0000256" key="3">
    <source>
        <dbReference type="SAM" id="MobiDB-lite"/>
    </source>
</evidence>
<accession>A0A851HRZ2</accession>
<evidence type="ECO:0000313" key="4">
    <source>
        <dbReference type="EMBL" id="NWN92184.1"/>
    </source>
</evidence>
<reference evidence="4 5" key="1">
    <citation type="submission" date="2020-03" db="EMBL/GenBank/DDBJ databases">
        <title>Metagenomic, metatranscriptomic, and metabolomic analyses revealed the key microbes and metabolic features during the fermentation of ganjang, Korean traditional soy sauce.</title>
        <authorList>
            <person name="Chun B.H."/>
            <person name="Jeon C.O."/>
        </authorList>
    </citation>
    <scope>NUCLEOTIDE SEQUENCE [LARGE SCALE GENOMIC DNA]</scope>
    <source>
        <strain evidence="4 5">KG14</strain>
    </source>
</reference>
<feature type="compositionally biased region" description="Polar residues" evidence="3">
    <location>
        <begin position="110"/>
        <end position="123"/>
    </location>
</feature>
<name>A0A851HRZ2_9GAMM</name>
<protein>
    <submittedName>
        <fullName evidence="4">BolA/IbaG family iron-sulfur metabolism protein</fullName>
    </submittedName>
</protein>
<dbReference type="PANTHER" id="PTHR46229">
    <property type="entry name" value="BOLA TRANSCRIPTION REGULATOR"/>
    <property type="match status" value="1"/>
</dbReference>
<comment type="caution">
    <text evidence="4">The sequence shown here is derived from an EMBL/GenBank/DDBJ whole genome shotgun (WGS) entry which is preliminary data.</text>
</comment>
<dbReference type="Gene3D" id="3.30.300.90">
    <property type="entry name" value="BolA-like"/>
    <property type="match status" value="1"/>
</dbReference>
<evidence type="ECO:0000313" key="5">
    <source>
        <dbReference type="Proteomes" id="UP000536442"/>
    </source>
</evidence>
<dbReference type="InterPro" id="IPR050961">
    <property type="entry name" value="BolA/IbaG_stress_morph_reg"/>
</dbReference>
<dbReference type="EMBL" id="JABEVQ010000006">
    <property type="protein sequence ID" value="NWN92184.1"/>
    <property type="molecule type" value="Genomic_DNA"/>
</dbReference>